<dbReference type="GeneID" id="25729548"/>
<evidence type="ECO:0000256" key="2">
    <source>
        <dbReference type="ARBA" id="ARBA00022692"/>
    </source>
</evidence>
<evidence type="ECO:0000256" key="3">
    <source>
        <dbReference type="ARBA" id="ARBA00023136"/>
    </source>
</evidence>
<dbReference type="Proteomes" id="UP000054498">
    <property type="component" value="Unassembled WGS sequence"/>
</dbReference>
<dbReference type="STRING" id="145388.A0A0D2LW99"/>
<dbReference type="InterPro" id="IPR018108">
    <property type="entry name" value="MCP_transmembrane"/>
</dbReference>
<dbReference type="KEGG" id="mng:MNEG_12209"/>
<name>A0A0D2LW99_9CHLO</name>
<reference evidence="4 5" key="1">
    <citation type="journal article" date="2013" name="BMC Genomics">
        <title>Reconstruction of the lipid metabolism for the microalga Monoraphidium neglectum from its genome sequence reveals characteristics suitable for biofuel production.</title>
        <authorList>
            <person name="Bogen C."/>
            <person name="Al-Dilaimi A."/>
            <person name="Albersmeier A."/>
            <person name="Wichmann J."/>
            <person name="Grundmann M."/>
            <person name="Rupp O."/>
            <person name="Lauersen K.J."/>
            <person name="Blifernez-Klassen O."/>
            <person name="Kalinowski J."/>
            <person name="Goesmann A."/>
            <person name="Mussgnug J.H."/>
            <person name="Kruse O."/>
        </authorList>
    </citation>
    <scope>NUCLEOTIDE SEQUENCE [LARGE SCALE GENOMIC DNA]</scope>
    <source>
        <strain evidence="4 5">SAG 48.87</strain>
    </source>
</reference>
<dbReference type="RefSeq" id="XP_013894774.1">
    <property type="nucleotide sequence ID" value="XM_014039320.1"/>
</dbReference>
<dbReference type="AlphaFoldDB" id="A0A0D2LW99"/>
<keyword evidence="5" id="KW-1185">Reference proteome</keyword>
<gene>
    <name evidence="4" type="ORF">MNEG_12209</name>
</gene>
<dbReference type="Gene3D" id="1.50.40.10">
    <property type="entry name" value="Mitochondrial carrier domain"/>
    <property type="match status" value="1"/>
</dbReference>
<dbReference type="OrthoDB" id="1747031at2759"/>
<accession>A0A0D2LW99</accession>
<dbReference type="SUPFAM" id="SSF103506">
    <property type="entry name" value="Mitochondrial carrier"/>
    <property type="match status" value="1"/>
</dbReference>
<keyword evidence="3" id="KW-0472">Membrane</keyword>
<evidence type="ECO:0000313" key="5">
    <source>
        <dbReference type="Proteomes" id="UP000054498"/>
    </source>
</evidence>
<comment type="subcellular location">
    <subcellularLocation>
        <location evidence="1">Membrane</location>
        <topology evidence="1">Multi-pass membrane protein</topology>
    </subcellularLocation>
</comment>
<protein>
    <submittedName>
        <fullName evidence="4">Uncharacterized protein</fullName>
    </submittedName>
</protein>
<keyword evidence="2" id="KW-0812">Transmembrane</keyword>
<evidence type="ECO:0000313" key="4">
    <source>
        <dbReference type="EMBL" id="KIY95754.1"/>
    </source>
</evidence>
<dbReference type="InterPro" id="IPR023395">
    <property type="entry name" value="MCP_dom_sf"/>
</dbReference>
<organism evidence="4 5">
    <name type="scientific">Monoraphidium neglectum</name>
    <dbReference type="NCBI Taxonomy" id="145388"/>
    <lineage>
        <taxon>Eukaryota</taxon>
        <taxon>Viridiplantae</taxon>
        <taxon>Chlorophyta</taxon>
        <taxon>core chlorophytes</taxon>
        <taxon>Chlorophyceae</taxon>
        <taxon>CS clade</taxon>
        <taxon>Sphaeropleales</taxon>
        <taxon>Selenastraceae</taxon>
        <taxon>Monoraphidium</taxon>
    </lineage>
</organism>
<proteinExistence type="predicted"/>
<dbReference type="GO" id="GO:0016020">
    <property type="term" value="C:membrane"/>
    <property type="evidence" value="ECO:0007669"/>
    <property type="project" value="UniProtKB-SubCell"/>
</dbReference>
<dbReference type="EMBL" id="KK103341">
    <property type="protein sequence ID" value="KIY95754.1"/>
    <property type="molecule type" value="Genomic_DNA"/>
</dbReference>
<sequence>MGTEDEEQLTLQNRCLAAAGAAIAAATVVNPLDVVKTRIQAQAMASAGGRGTAIAVNDPQPLVHTLYE</sequence>
<dbReference type="Pfam" id="PF00153">
    <property type="entry name" value="Mito_carr"/>
    <property type="match status" value="1"/>
</dbReference>
<evidence type="ECO:0000256" key="1">
    <source>
        <dbReference type="ARBA" id="ARBA00004141"/>
    </source>
</evidence>